<protein>
    <submittedName>
        <fullName evidence="2">Uncharacterized protein</fullName>
    </submittedName>
</protein>
<dbReference type="RefSeq" id="WP_190075173.1">
    <property type="nucleotide sequence ID" value="NZ_BNBM01000023.1"/>
</dbReference>
<dbReference type="EMBL" id="JBEPFB010000024">
    <property type="protein sequence ID" value="MER7378443.1"/>
    <property type="molecule type" value="Genomic_DNA"/>
</dbReference>
<feature type="region of interest" description="Disordered" evidence="1">
    <location>
        <begin position="1"/>
        <end position="25"/>
    </location>
</feature>
<evidence type="ECO:0000313" key="3">
    <source>
        <dbReference type="Proteomes" id="UP001486207"/>
    </source>
</evidence>
<feature type="region of interest" description="Disordered" evidence="1">
    <location>
        <begin position="60"/>
        <end position="83"/>
    </location>
</feature>
<comment type="caution">
    <text evidence="2">The sequence shown here is derived from an EMBL/GenBank/DDBJ whole genome shotgun (WGS) entry which is preliminary data.</text>
</comment>
<proteinExistence type="predicted"/>
<reference evidence="2 3" key="1">
    <citation type="submission" date="2024-06" db="EMBL/GenBank/DDBJ databases">
        <title>The Natural Products Discovery Center: Release of the First 8490 Sequenced Strains for Exploring Actinobacteria Biosynthetic Diversity.</title>
        <authorList>
            <person name="Kalkreuter E."/>
            <person name="Kautsar S.A."/>
            <person name="Yang D."/>
            <person name="Bader C.D."/>
            <person name="Teijaro C.N."/>
            <person name="Fluegel L."/>
            <person name="Davis C.M."/>
            <person name="Simpson J.R."/>
            <person name="Lauterbach L."/>
            <person name="Steele A.D."/>
            <person name="Gui C."/>
            <person name="Meng S."/>
            <person name="Li G."/>
            <person name="Viehrig K."/>
            <person name="Ye F."/>
            <person name="Su P."/>
            <person name="Kiefer A.F."/>
            <person name="Nichols A."/>
            <person name="Cepeda A.J."/>
            <person name="Yan W."/>
            <person name="Fan B."/>
            <person name="Jiang Y."/>
            <person name="Adhikari A."/>
            <person name="Zheng C.-J."/>
            <person name="Schuster L."/>
            <person name="Cowan T.M."/>
            <person name="Smanski M.J."/>
            <person name="Chevrette M.G."/>
            <person name="De Carvalho L.P.S."/>
            <person name="Shen B."/>
        </authorList>
    </citation>
    <scope>NUCLEOTIDE SEQUENCE [LARGE SCALE GENOMIC DNA]</scope>
    <source>
        <strain evidence="2 3">NPDC000155</strain>
    </source>
</reference>
<gene>
    <name evidence="2" type="ORF">ABT384_38105</name>
</gene>
<organism evidence="2 3">
    <name type="scientific">Streptomyces lanatus</name>
    <dbReference type="NCBI Taxonomy" id="66900"/>
    <lineage>
        <taxon>Bacteria</taxon>
        <taxon>Bacillati</taxon>
        <taxon>Actinomycetota</taxon>
        <taxon>Actinomycetes</taxon>
        <taxon>Kitasatosporales</taxon>
        <taxon>Streptomycetaceae</taxon>
        <taxon>Streptomyces</taxon>
    </lineage>
</organism>
<name>A0ABV1Y3L0_9ACTN</name>
<dbReference type="Proteomes" id="UP001486207">
    <property type="component" value="Unassembled WGS sequence"/>
</dbReference>
<evidence type="ECO:0000256" key="1">
    <source>
        <dbReference type="SAM" id="MobiDB-lite"/>
    </source>
</evidence>
<sequence length="83" mass="9583">MKSRIVQIVRRSTPQPQRRDSVYSAHGGRTCTRDLVADIFLRDAGSPRVHWTVRQHWLDHEPDVSDHAGREDPSPNSDRARLE</sequence>
<evidence type="ECO:0000313" key="2">
    <source>
        <dbReference type="EMBL" id="MER7378443.1"/>
    </source>
</evidence>
<accession>A0ABV1Y3L0</accession>
<keyword evidence="3" id="KW-1185">Reference proteome</keyword>